<organism evidence="1 2">
    <name type="scientific">Sporolactobacillus inulinus</name>
    <dbReference type="NCBI Taxonomy" id="2078"/>
    <lineage>
        <taxon>Bacteria</taxon>
        <taxon>Bacillati</taxon>
        <taxon>Bacillota</taxon>
        <taxon>Bacilli</taxon>
        <taxon>Bacillales</taxon>
        <taxon>Sporolactobacillaceae</taxon>
        <taxon>Sporolactobacillus</taxon>
    </lineage>
</organism>
<dbReference type="EMBL" id="BEXB01000020">
    <property type="protein sequence ID" value="GAY77052.1"/>
    <property type="molecule type" value="Genomic_DNA"/>
</dbReference>
<dbReference type="AlphaFoldDB" id="A0A4Y1ZD78"/>
<sequence>MEIMSQFNFSYYEQFLNKKQMFFIDSRLVLELIYNAFL</sequence>
<comment type="caution">
    <text evidence="1">The sequence shown here is derived from an EMBL/GenBank/DDBJ whole genome shotgun (WGS) entry which is preliminary data.</text>
</comment>
<accession>A0A4Y1ZD78</accession>
<evidence type="ECO:0000313" key="1">
    <source>
        <dbReference type="EMBL" id="GAY77052.1"/>
    </source>
</evidence>
<gene>
    <name evidence="1" type="ORF">NBRC111894_2606</name>
</gene>
<protein>
    <submittedName>
        <fullName evidence="1">Uncharacterized protein</fullName>
    </submittedName>
</protein>
<proteinExistence type="predicted"/>
<dbReference type="Proteomes" id="UP000319716">
    <property type="component" value="Unassembled WGS sequence"/>
</dbReference>
<name>A0A4Y1ZD78_9BACL</name>
<reference evidence="1 2" key="1">
    <citation type="submission" date="2017-11" db="EMBL/GenBank/DDBJ databases">
        <title>Draft Genome Sequence of Sporolactobacillus inulinus NBRC 111894 Isolated from Koso, a Japanese Sugar-Vegetable Fermented Beverage.</title>
        <authorList>
            <person name="Chiou T.Y."/>
            <person name="Oshima K."/>
            <person name="Suda W."/>
            <person name="Hattori M."/>
            <person name="Takahashi T."/>
        </authorList>
    </citation>
    <scope>NUCLEOTIDE SEQUENCE [LARGE SCALE GENOMIC DNA]</scope>
    <source>
        <strain evidence="1 2">NBRC111894</strain>
    </source>
</reference>
<evidence type="ECO:0000313" key="2">
    <source>
        <dbReference type="Proteomes" id="UP000319716"/>
    </source>
</evidence>